<keyword evidence="4" id="KW-1185">Reference proteome</keyword>
<accession>A0AAD7S6Q8</accession>
<proteinExistence type="predicted"/>
<sequence length="257" mass="27102">MLLFFCLGGLACPLVFLCWVREPPMAVRSRAESERSVAGGALRVSPAVSRDRAVWHPVSLPWARCALTGRCGRGDAASSPAGGITGDDVTHRALILLSPSGSHTAPAPLHLTGPRPPPHLSPWGATVRSVAERIGPPAHEDGGNISMIKAQTHRRAILFLHRGRGPFQSPAAPAPARPLERTSQSAAASHPAPNNGHKEGREHAGPGSSEELRPDEGLAGRTKDGNGLSETRAPRIIRAIVPTPHSRQRPPLSRAGT</sequence>
<feature type="compositionally biased region" description="Basic and acidic residues" evidence="1">
    <location>
        <begin position="196"/>
        <end position="224"/>
    </location>
</feature>
<dbReference type="Proteomes" id="UP001221898">
    <property type="component" value="Unassembled WGS sequence"/>
</dbReference>
<dbReference type="EMBL" id="JAINUG010000102">
    <property type="protein sequence ID" value="KAJ8396939.1"/>
    <property type="molecule type" value="Genomic_DNA"/>
</dbReference>
<evidence type="ECO:0000313" key="4">
    <source>
        <dbReference type="Proteomes" id="UP001221898"/>
    </source>
</evidence>
<feature type="region of interest" description="Disordered" evidence="1">
    <location>
        <begin position="163"/>
        <end position="257"/>
    </location>
</feature>
<name>A0AAD7S6Q8_9TELE</name>
<evidence type="ECO:0000256" key="2">
    <source>
        <dbReference type="SAM" id="SignalP"/>
    </source>
</evidence>
<dbReference type="AlphaFoldDB" id="A0AAD7S6Q8"/>
<reference evidence="3" key="1">
    <citation type="journal article" date="2023" name="Science">
        <title>Genome structures resolve the early diversification of teleost fishes.</title>
        <authorList>
            <person name="Parey E."/>
            <person name="Louis A."/>
            <person name="Montfort J."/>
            <person name="Bouchez O."/>
            <person name="Roques C."/>
            <person name="Iampietro C."/>
            <person name="Lluch J."/>
            <person name="Castinel A."/>
            <person name="Donnadieu C."/>
            <person name="Desvignes T."/>
            <person name="Floi Bucao C."/>
            <person name="Jouanno E."/>
            <person name="Wen M."/>
            <person name="Mejri S."/>
            <person name="Dirks R."/>
            <person name="Jansen H."/>
            <person name="Henkel C."/>
            <person name="Chen W.J."/>
            <person name="Zahm M."/>
            <person name="Cabau C."/>
            <person name="Klopp C."/>
            <person name="Thompson A.W."/>
            <person name="Robinson-Rechavi M."/>
            <person name="Braasch I."/>
            <person name="Lecointre G."/>
            <person name="Bobe J."/>
            <person name="Postlethwait J.H."/>
            <person name="Berthelot C."/>
            <person name="Roest Crollius H."/>
            <person name="Guiguen Y."/>
        </authorList>
    </citation>
    <scope>NUCLEOTIDE SEQUENCE</scope>
    <source>
        <strain evidence="3">NC1722</strain>
    </source>
</reference>
<feature type="signal peptide" evidence="2">
    <location>
        <begin position="1"/>
        <end position="17"/>
    </location>
</feature>
<feature type="chain" id="PRO_5042050193" evidence="2">
    <location>
        <begin position="18"/>
        <end position="257"/>
    </location>
</feature>
<organism evidence="3 4">
    <name type="scientific">Aldrovandia affinis</name>
    <dbReference type="NCBI Taxonomy" id="143900"/>
    <lineage>
        <taxon>Eukaryota</taxon>
        <taxon>Metazoa</taxon>
        <taxon>Chordata</taxon>
        <taxon>Craniata</taxon>
        <taxon>Vertebrata</taxon>
        <taxon>Euteleostomi</taxon>
        <taxon>Actinopterygii</taxon>
        <taxon>Neopterygii</taxon>
        <taxon>Teleostei</taxon>
        <taxon>Notacanthiformes</taxon>
        <taxon>Halosauridae</taxon>
        <taxon>Aldrovandia</taxon>
    </lineage>
</organism>
<evidence type="ECO:0000313" key="3">
    <source>
        <dbReference type="EMBL" id="KAJ8396939.1"/>
    </source>
</evidence>
<gene>
    <name evidence="3" type="ORF">AAFF_G00012620</name>
</gene>
<comment type="caution">
    <text evidence="3">The sequence shown here is derived from an EMBL/GenBank/DDBJ whole genome shotgun (WGS) entry which is preliminary data.</text>
</comment>
<evidence type="ECO:0000256" key="1">
    <source>
        <dbReference type="SAM" id="MobiDB-lite"/>
    </source>
</evidence>
<protein>
    <submittedName>
        <fullName evidence="3">Uncharacterized protein</fullName>
    </submittedName>
</protein>
<keyword evidence="2" id="KW-0732">Signal</keyword>